<dbReference type="SUPFAM" id="SSF48371">
    <property type="entry name" value="ARM repeat"/>
    <property type="match status" value="1"/>
</dbReference>
<evidence type="ECO:0000256" key="1">
    <source>
        <dbReference type="ARBA" id="ARBA00004123"/>
    </source>
</evidence>
<name>W1P3N8_AMBTC</name>
<dbReference type="OrthoDB" id="10263978at2759"/>
<dbReference type="GO" id="GO:0010032">
    <property type="term" value="P:meiotic chromosome condensation"/>
    <property type="evidence" value="ECO:0000318"/>
    <property type="project" value="GO_Central"/>
</dbReference>
<evidence type="ECO:0000256" key="7">
    <source>
        <dbReference type="SAM" id="Coils"/>
    </source>
</evidence>
<keyword evidence="3" id="KW-0498">Mitosis</keyword>
<protein>
    <recommendedName>
        <fullName evidence="9">Condensin complex subunit 1 C-terminal domain-containing protein</fullName>
    </recommendedName>
</protein>
<sequence>MESLLITLSEIENDQPQEGENGQRGPISKNHIQDLQAIFSTSEASLWEEVVSRNISLASLVRSLSTTMESPGTIGLLASNLYLTILLSDGSPLYTLFNPVAFHSLLRSIRNSLKQSSQRFPSKPNSKKTQLRRKTKNAKRINDSEEDEALEPESQEKDGNPQGFDANILISVLENLDLVMHNLRLDGYFDSLKYLIEVVSELPMLACDFNGFTEENAATRGGKSRKVVSSSVPSPPPYESLCRLCYKIMERVLIQENGDRTLTSVEIFKMLARSILCQKSQVRVSALRFVINKVIPTESDLIRKALISLPRYLAMKAPEKTEPRALAVESIIAIIKAMNTSEQMGFAGFVMKMTQGKPRLRMIAMDLIPSLLGSLPDPLGLKEDQNFWGLRCLEALLHRCSDKVAGIRARALTNMANAIELLASDIRNRSRLQELLGFGGMGRPNNLQEKQETEEGLEAEARNAGLLFGDLRPSPFSGPGPTPITPGVGCEDLNVLLRRRCVDEKAAVRKAALFLITKSTSLLGRIPDDVTLKTIGVACSDPLVSIRKAALSALSEVFRKFPEKRVVKEWLHSVPQLITDNESSVQDECETLFLELVLDHISRVASASSSNNKPKHHIPKASKAVIEKELEMVFPEGILDLLKMICNGEVAPCVKRICASLGKKGRLRSGLALSLQNIITSSESIWVNHSMAIEKWTAPPGAWYLLSEVSVFLPKFVGWKFLNHHWQLLDRNTTEKEIGSPFAWQELEGQDEQDAVSVAWAEDRVHLLKTISNVAKELPPVGAAELAESLLARLMAFNMHPTEVDAHVQALKTLCQRKAIHEKGDQLISKWVDQVLSKALQILDDYVTEVSEMGNLDRFQTPARSGSRKKKAKGKTKMGALNPSVQAVTAIFTLGSLVLVCPSTNLKGFIPLLQTVITSGSLKPKSKEITGLVSVSAKNFSSSFYIQSWVTLGKICLVDDKLAKRYIPLFVQELEKSNSAPLRNNIMVVMTDFCVRYTALVDCYIAKITKSLCDPCEVVRRQTFILLSRLLQRDYVKWRGVLFHRFLFALVDESEKIRQLADFLIGSILKTKAPLLAYNSFVEAIFVLNGCDAHGGHSEYQSSHSESRLFSLRGPDEKTQSQRMHIYVSLLKQMAPEHLLATSAKLCAEILAAAADGLLDLNDSTGKSVLKDALQILACKEMRLQSARNTPLATDLEEEGVPPAASAFTVAKGRVVSQVAKKSLVQNAIPIFIELKKVLESRNSPLLGCLMECLRVLLKEYNNEIDEILLADKQLQKEILYDMRKYEASKAKSTVVEAMATIRRSGGYHSSVGKTSDTQANNGGGSHSRPTSIGGDRIYKAAKPSVAPNCRLSCSNSGIRGPCPKPNLGIDAGGDGINLGPNGIGGEGFSRSNICSRVQSNGNLKSSSYVDGLFRGESSNRGNCSSAVKSTDVGGGDLEGEFGNSERIVSAVADMAAAATVNVVLKDVNGGTSTPPLGTMSIPKLKGSLSDASRKSNCSQVLESLRRRETFNGSEEG</sequence>
<keyword evidence="11" id="KW-1185">Reference proteome</keyword>
<evidence type="ECO:0000256" key="8">
    <source>
        <dbReference type="SAM" id="MobiDB-lite"/>
    </source>
</evidence>
<evidence type="ECO:0000256" key="2">
    <source>
        <dbReference type="ARBA" id="ARBA00022618"/>
    </source>
</evidence>
<feature type="region of interest" description="Disordered" evidence="8">
    <location>
        <begin position="115"/>
        <end position="162"/>
    </location>
</feature>
<keyword evidence="2" id="KW-0132">Cell division</keyword>
<dbReference type="InterPro" id="IPR011989">
    <property type="entry name" value="ARM-like"/>
</dbReference>
<dbReference type="PANTHER" id="PTHR14222:SF1">
    <property type="entry name" value="CONDENSIN-2 COMPLEX SUBUNIT D3"/>
    <property type="match status" value="1"/>
</dbReference>
<gene>
    <name evidence="10" type="ORF">AMTR_s00045p00227490</name>
</gene>
<feature type="compositionally biased region" description="Basic residues" evidence="8">
    <location>
        <begin position="125"/>
        <end position="139"/>
    </location>
</feature>
<feature type="domain" description="Condensin complex subunit 1 C-terminal" evidence="9">
    <location>
        <begin position="982"/>
        <end position="1137"/>
    </location>
</feature>
<dbReference type="STRING" id="13333.W1P3N8"/>
<dbReference type="Proteomes" id="UP000017836">
    <property type="component" value="Unassembled WGS sequence"/>
</dbReference>
<reference evidence="11" key="1">
    <citation type="journal article" date="2013" name="Science">
        <title>The Amborella genome and the evolution of flowering plants.</title>
        <authorList>
            <consortium name="Amborella Genome Project"/>
        </authorList>
    </citation>
    <scope>NUCLEOTIDE SEQUENCE [LARGE SCALE GENOMIC DNA]</scope>
</reference>
<dbReference type="GO" id="GO:0007076">
    <property type="term" value="P:mitotic chromosome condensation"/>
    <property type="evidence" value="ECO:0000318"/>
    <property type="project" value="GO_Central"/>
</dbReference>
<keyword evidence="6" id="KW-0131">Cell cycle</keyword>
<dbReference type="GO" id="GO:0042393">
    <property type="term" value="F:histone binding"/>
    <property type="evidence" value="ECO:0000318"/>
    <property type="project" value="GO_Central"/>
</dbReference>
<dbReference type="OMA" id="KYRQFAV"/>
<accession>W1P3N8</accession>
<dbReference type="InterPro" id="IPR032682">
    <property type="entry name" value="Cnd1_C"/>
</dbReference>
<evidence type="ECO:0000313" key="11">
    <source>
        <dbReference type="Proteomes" id="UP000017836"/>
    </source>
</evidence>
<dbReference type="InterPro" id="IPR016024">
    <property type="entry name" value="ARM-type_fold"/>
</dbReference>
<feature type="compositionally biased region" description="Acidic residues" evidence="8">
    <location>
        <begin position="144"/>
        <end position="153"/>
    </location>
</feature>
<dbReference type="InterPro" id="IPR026971">
    <property type="entry name" value="CND1/NCAPD3"/>
</dbReference>
<dbReference type="GO" id="GO:0000779">
    <property type="term" value="C:condensed chromosome, centromeric region"/>
    <property type="evidence" value="ECO:0000318"/>
    <property type="project" value="GO_Central"/>
</dbReference>
<evidence type="ECO:0000259" key="9">
    <source>
        <dbReference type="Pfam" id="PF12717"/>
    </source>
</evidence>
<organism evidence="10 11">
    <name type="scientific">Amborella trichopoda</name>
    <dbReference type="NCBI Taxonomy" id="13333"/>
    <lineage>
        <taxon>Eukaryota</taxon>
        <taxon>Viridiplantae</taxon>
        <taxon>Streptophyta</taxon>
        <taxon>Embryophyta</taxon>
        <taxon>Tracheophyta</taxon>
        <taxon>Spermatophyta</taxon>
        <taxon>Magnoliopsida</taxon>
        <taxon>Amborellales</taxon>
        <taxon>Amborellaceae</taxon>
        <taxon>Amborella</taxon>
    </lineage>
</organism>
<dbReference type="GO" id="GO:0005634">
    <property type="term" value="C:nucleus"/>
    <property type="evidence" value="ECO:0007669"/>
    <property type="project" value="UniProtKB-SubCell"/>
</dbReference>
<feature type="coiled-coil region" evidence="7">
    <location>
        <begin position="1251"/>
        <end position="1278"/>
    </location>
</feature>
<feature type="region of interest" description="Disordered" evidence="8">
    <location>
        <begin position="1307"/>
        <end position="1333"/>
    </location>
</feature>
<proteinExistence type="predicted"/>
<keyword evidence="5" id="KW-0539">Nucleus</keyword>
<evidence type="ECO:0000256" key="6">
    <source>
        <dbReference type="ARBA" id="ARBA00023306"/>
    </source>
</evidence>
<evidence type="ECO:0000313" key="10">
    <source>
        <dbReference type="EMBL" id="ERN02249.1"/>
    </source>
</evidence>
<feature type="compositionally biased region" description="Polar residues" evidence="8">
    <location>
        <begin position="1312"/>
        <end position="1321"/>
    </location>
</feature>
<evidence type="ECO:0000256" key="5">
    <source>
        <dbReference type="ARBA" id="ARBA00023242"/>
    </source>
</evidence>
<dbReference type="Gene3D" id="1.25.10.10">
    <property type="entry name" value="Leucine-rich Repeat Variant"/>
    <property type="match status" value="1"/>
</dbReference>
<dbReference type="EMBL" id="KI394661">
    <property type="protein sequence ID" value="ERN02249.1"/>
    <property type="molecule type" value="Genomic_DNA"/>
</dbReference>
<dbReference type="PANTHER" id="PTHR14222">
    <property type="entry name" value="CONDENSIN"/>
    <property type="match status" value="1"/>
</dbReference>
<dbReference type="HOGENOM" id="CLU_002301_0_1_1"/>
<dbReference type="Pfam" id="PF12717">
    <property type="entry name" value="Cnd1"/>
    <property type="match status" value="1"/>
</dbReference>
<feature type="region of interest" description="Disordered" evidence="8">
    <location>
        <begin position="1471"/>
        <end position="1501"/>
    </location>
</feature>
<keyword evidence="4" id="KW-0226">DNA condensation</keyword>
<keyword evidence="7" id="KW-0175">Coiled coil</keyword>
<dbReference type="Gramene" id="ERN02249">
    <property type="protein sequence ID" value="ERN02249"/>
    <property type="gene ID" value="AMTR_s00045p00227490"/>
</dbReference>
<evidence type="ECO:0000256" key="3">
    <source>
        <dbReference type="ARBA" id="ARBA00022776"/>
    </source>
</evidence>
<evidence type="ECO:0000256" key="4">
    <source>
        <dbReference type="ARBA" id="ARBA00023067"/>
    </source>
</evidence>
<dbReference type="eggNOG" id="KOG0413">
    <property type="taxonomic scope" value="Eukaryota"/>
</dbReference>
<feature type="compositionally biased region" description="Polar residues" evidence="8">
    <location>
        <begin position="115"/>
        <end position="124"/>
    </location>
</feature>
<dbReference type="GO" id="GO:0051301">
    <property type="term" value="P:cell division"/>
    <property type="evidence" value="ECO:0007669"/>
    <property type="project" value="UniProtKB-KW"/>
</dbReference>
<dbReference type="GO" id="GO:0000796">
    <property type="term" value="C:condensin complex"/>
    <property type="evidence" value="ECO:0000318"/>
    <property type="project" value="GO_Central"/>
</dbReference>
<comment type="subcellular location">
    <subcellularLocation>
        <location evidence="1">Nucleus</location>
    </subcellularLocation>
</comment>